<reference evidence="1" key="1">
    <citation type="submission" date="2009-07" db="EMBL/GenBank/DDBJ databases">
        <authorList>
            <person name="Weinstock G."/>
            <person name="Sodergren E."/>
            <person name="Clifton S."/>
            <person name="Fulton L."/>
            <person name="Fulton B."/>
            <person name="Courtney L."/>
            <person name="Fronick C."/>
            <person name="Harrison M."/>
            <person name="Strong C."/>
            <person name="Farmer C."/>
            <person name="Delahaunty K."/>
            <person name="Markovic C."/>
            <person name="Hall O."/>
            <person name="Minx P."/>
            <person name="Tomlinson C."/>
            <person name="Mitreva M."/>
            <person name="Nelson J."/>
            <person name="Hou S."/>
            <person name="Wollam A."/>
            <person name="Pepin K.H."/>
            <person name="Johnson M."/>
            <person name="Bhonagiri V."/>
            <person name="Nash W.E."/>
            <person name="Warren W."/>
            <person name="Chinwalla A."/>
            <person name="Mardis E.R."/>
            <person name="Wilson R.K."/>
        </authorList>
    </citation>
    <scope>NUCLEOTIDE SEQUENCE [LARGE SCALE GENOMIC DNA]</scope>
    <source>
        <strain evidence="1">DSM 14469</strain>
    </source>
</reference>
<dbReference type="AlphaFoldDB" id="C6LHZ6"/>
<proteinExistence type="predicted"/>
<gene>
    <name evidence="1" type="ORF">BRYFOR_08267</name>
</gene>
<evidence type="ECO:0000313" key="2">
    <source>
        <dbReference type="Proteomes" id="UP000005561"/>
    </source>
</evidence>
<keyword evidence="2" id="KW-1185">Reference proteome</keyword>
<accession>C6LHZ6</accession>
<protein>
    <recommendedName>
        <fullName evidence="3">DUF2812 domain-containing protein</fullName>
    </recommendedName>
</protein>
<dbReference type="Pfam" id="PF11193">
    <property type="entry name" value="DUF2812"/>
    <property type="match status" value="1"/>
</dbReference>
<name>C6LHZ6_9FIRM</name>
<dbReference type="RefSeq" id="WP_006863044.1">
    <property type="nucleotide sequence ID" value="NZ_ACCL02000016.1"/>
</dbReference>
<dbReference type="EMBL" id="ACCL02000016">
    <property type="protein sequence ID" value="EET59651.1"/>
    <property type="molecule type" value="Genomic_DNA"/>
</dbReference>
<organism evidence="1 2">
    <name type="scientific">Marvinbryantia formatexigens DSM 14469</name>
    <dbReference type="NCBI Taxonomy" id="478749"/>
    <lineage>
        <taxon>Bacteria</taxon>
        <taxon>Bacillati</taxon>
        <taxon>Bacillota</taxon>
        <taxon>Clostridia</taxon>
        <taxon>Lachnospirales</taxon>
        <taxon>Lachnospiraceae</taxon>
        <taxon>Marvinbryantia</taxon>
    </lineage>
</organism>
<evidence type="ECO:0008006" key="3">
    <source>
        <dbReference type="Google" id="ProtNLM"/>
    </source>
</evidence>
<dbReference type="InterPro" id="IPR021359">
    <property type="entry name" value="DUF2812"/>
</dbReference>
<sequence length="349" mass="41831">MGQTVRKVKFIMSLMREKFWLEEMAQQGLFLKNINFGVVYTFEKGSPQRLVYDVDRFDLPKYPLLKDIRDKEMFVSLAEEMGWREITHDEDMNYYFCKPYEEDGINEMYDTEEERHVHALKYRDRYRHAAQINYKSVLIFDVFMVFLALMVRSEFPLVLGFVWSMLIMMFGFWCESIAQMCEREFRMGAQEWLRANGKKSDTKKEYRLFLTTRGLTRYLQRQGRDGWHIMRSSAVCYSFEKGPQETWYYTVDSKTSVNRRRRAMHLRKIGDGKDINQQNNDWQVESVKEAEQNGLEFACAYANNQILYRSRQQVDFGKKNMFLYSWLLYWVLFVAVGFILGFITGYIST</sequence>
<evidence type="ECO:0000313" key="1">
    <source>
        <dbReference type="EMBL" id="EET59651.1"/>
    </source>
</evidence>
<dbReference type="Proteomes" id="UP000005561">
    <property type="component" value="Unassembled WGS sequence"/>
</dbReference>
<dbReference type="STRING" id="168384.SAMN05660368_02569"/>
<comment type="caution">
    <text evidence="1">The sequence shown here is derived from an EMBL/GenBank/DDBJ whole genome shotgun (WGS) entry which is preliminary data.</text>
</comment>
<dbReference type="OrthoDB" id="8757095at2"/>